<evidence type="ECO:0000313" key="9">
    <source>
        <dbReference type="Proteomes" id="UP000014065"/>
    </source>
</evidence>
<dbReference type="InterPro" id="IPR007197">
    <property type="entry name" value="rSAM"/>
</dbReference>
<dbReference type="Pfam" id="PF04055">
    <property type="entry name" value="Radical_SAM"/>
    <property type="match status" value="1"/>
</dbReference>
<name>S2E766_9ARCH</name>
<keyword evidence="4" id="KW-0479">Metal-binding</keyword>
<comment type="caution">
    <text evidence="8">The sequence shown here is derived from an EMBL/GenBank/DDBJ whole genome shotgun (WGS) entry which is preliminary data.</text>
</comment>
<dbReference type="RefSeq" id="WP_010192636.1">
    <property type="nucleotide sequence ID" value="NZ_AHJG01000193.1"/>
</dbReference>
<evidence type="ECO:0000256" key="6">
    <source>
        <dbReference type="ARBA" id="ARBA00023014"/>
    </source>
</evidence>
<comment type="cofactor">
    <cofactor evidence="1">
        <name>[4Fe-4S] cluster</name>
        <dbReference type="ChEBI" id="CHEBI:49883"/>
    </cofactor>
</comment>
<keyword evidence="6" id="KW-0411">Iron-sulfur</keyword>
<dbReference type="InterPro" id="IPR013785">
    <property type="entry name" value="Aldolase_TIM"/>
</dbReference>
<dbReference type="AlphaFoldDB" id="S2E766"/>
<keyword evidence="2" id="KW-0004">4Fe-4S</keyword>
<dbReference type="OrthoDB" id="5620at2157"/>
<dbReference type="InterPro" id="IPR058240">
    <property type="entry name" value="rSAM_sf"/>
</dbReference>
<accession>S2E766</accession>
<dbReference type="SFLD" id="SFLDG01067">
    <property type="entry name" value="SPASM/twitch_domain_containing"/>
    <property type="match status" value="1"/>
</dbReference>
<gene>
    <name evidence="8" type="ORF">BG20_I0152</name>
</gene>
<proteinExistence type="predicted"/>
<dbReference type="PANTHER" id="PTHR11228">
    <property type="entry name" value="RADICAL SAM DOMAIN PROTEIN"/>
    <property type="match status" value="1"/>
</dbReference>
<evidence type="ECO:0000256" key="4">
    <source>
        <dbReference type="ARBA" id="ARBA00022723"/>
    </source>
</evidence>
<evidence type="ECO:0000256" key="2">
    <source>
        <dbReference type="ARBA" id="ARBA00022485"/>
    </source>
</evidence>
<evidence type="ECO:0000313" key="8">
    <source>
        <dbReference type="EMBL" id="EPA05316.1"/>
    </source>
</evidence>
<dbReference type="CDD" id="cd21109">
    <property type="entry name" value="SPASM"/>
    <property type="match status" value="1"/>
</dbReference>
<organism evidence="8 9">
    <name type="scientific">Candidatus Nitrosarchaeum limnium BG20</name>
    <dbReference type="NCBI Taxonomy" id="859192"/>
    <lineage>
        <taxon>Archaea</taxon>
        <taxon>Nitrososphaerota</taxon>
        <taxon>Nitrososphaeria</taxon>
        <taxon>Nitrosopumilales</taxon>
        <taxon>Nitrosopumilaceae</taxon>
        <taxon>Nitrosarchaeum</taxon>
    </lineage>
</organism>
<dbReference type="InterPro" id="IPR023885">
    <property type="entry name" value="4Fe4S-binding_SPASM_dom"/>
</dbReference>
<keyword evidence="3" id="KW-0949">S-adenosyl-L-methionine</keyword>
<dbReference type="SUPFAM" id="SSF102114">
    <property type="entry name" value="Radical SAM enzymes"/>
    <property type="match status" value="1"/>
</dbReference>
<dbReference type="GO" id="GO:0046872">
    <property type="term" value="F:metal ion binding"/>
    <property type="evidence" value="ECO:0007669"/>
    <property type="project" value="UniProtKB-KW"/>
</dbReference>
<dbReference type="CDD" id="cd01335">
    <property type="entry name" value="Radical_SAM"/>
    <property type="match status" value="1"/>
</dbReference>
<evidence type="ECO:0000256" key="5">
    <source>
        <dbReference type="ARBA" id="ARBA00023004"/>
    </source>
</evidence>
<sequence length="393" mass="45464">MVEISEKSSILQGTKIISLSDSISVVTKKENELWGAINEKWGFIFNEIPQEFLSKKKYENFLLARKEEEERKIRLKSKPYHYVIEPTNICNLHCPLCSTGINAETRSKGTLTLEKFKILIDQIKDVALELYLQNWGESTLVKLLPDMIKYASDNKIFVNLSTNFSIDYSNEYLENLLKSGLGKLVIDVDGTTQEIFEKYRIGGKLETVLKNIRTAVKFKKENNLKFPIIASKMLVMKHNEHQIDDFKKLSKELDVDEIELNNIQINPNTAKSWLPNNPEYRYASYDKSRTVEPCHWPWSGFVVNWSGDIAPCCIVDDSDSDFGNIFEEGLEKIWNNEYYVSARSEFSNNKEMTKFTICNMCKNDTHNPNLFRVGDTFSITSKSFVKVKDNFKK</sequence>
<dbReference type="InterPro" id="IPR050377">
    <property type="entry name" value="Radical_SAM_PqqE_MftC-like"/>
</dbReference>
<feature type="domain" description="Radical SAM core" evidence="7">
    <location>
        <begin position="76"/>
        <end position="298"/>
    </location>
</feature>
<dbReference type="Gene3D" id="3.20.20.70">
    <property type="entry name" value="Aldolase class I"/>
    <property type="match status" value="1"/>
</dbReference>
<keyword evidence="9" id="KW-1185">Reference proteome</keyword>
<dbReference type="Proteomes" id="UP000014065">
    <property type="component" value="Unassembled WGS sequence"/>
</dbReference>
<dbReference type="GO" id="GO:0051536">
    <property type="term" value="F:iron-sulfur cluster binding"/>
    <property type="evidence" value="ECO:0007669"/>
    <property type="project" value="UniProtKB-KW"/>
</dbReference>
<dbReference type="Pfam" id="PF13186">
    <property type="entry name" value="SPASM"/>
    <property type="match status" value="1"/>
</dbReference>
<dbReference type="PROSITE" id="PS51918">
    <property type="entry name" value="RADICAL_SAM"/>
    <property type="match status" value="1"/>
</dbReference>
<dbReference type="EMBL" id="AHJG01000193">
    <property type="protein sequence ID" value="EPA05316.1"/>
    <property type="molecule type" value="Genomic_DNA"/>
</dbReference>
<evidence type="ECO:0000256" key="3">
    <source>
        <dbReference type="ARBA" id="ARBA00022691"/>
    </source>
</evidence>
<evidence type="ECO:0000259" key="7">
    <source>
        <dbReference type="PROSITE" id="PS51918"/>
    </source>
</evidence>
<keyword evidence="5" id="KW-0408">Iron</keyword>
<reference evidence="8 9" key="1">
    <citation type="journal article" date="2012" name="J. Bacteriol.">
        <title>Genome Sequence of "Candidatus Nitrosoarchaeum limnia" BG20, a Low-Salinity Ammonia-Oxidizing Archaeon from the San Francisco Bay Estuary.</title>
        <authorList>
            <person name="Mosier A.C."/>
            <person name="Allen E.E."/>
            <person name="Kim M."/>
            <person name="Ferriera S."/>
            <person name="Francis C.A."/>
        </authorList>
    </citation>
    <scope>NUCLEOTIDE SEQUENCE [LARGE SCALE GENOMIC DNA]</scope>
    <source>
        <strain evidence="8 9">BG20</strain>
    </source>
</reference>
<dbReference type="InterPro" id="IPR034391">
    <property type="entry name" value="AdoMet-like_SPASM_containing"/>
</dbReference>
<evidence type="ECO:0000256" key="1">
    <source>
        <dbReference type="ARBA" id="ARBA00001966"/>
    </source>
</evidence>
<dbReference type="PANTHER" id="PTHR11228:SF7">
    <property type="entry name" value="PQQA PEPTIDE CYCLASE"/>
    <property type="match status" value="1"/>
</dbReference>
<dbReference type="GO" id="GO:0003824">
    <property type="term" value="F:catalytic activity"/>
    <property type="evidence" value="ECO:0007669"/>
    <property type="project" value="InterPro"/>
</dbReference>
<dbReference type="SFLD" id="SFLDS00029">
    <property type="entry name" value="Radical_SAM"/>
    <property type="match status" value="1"/>
</dbReference>
<protein>
    <submittedName>
        <fullName evidence="8">Radical SAM domain protein</fullName>
    </submittedName>
</protein>
<dbReference type="SFLD" id="SFLDG01387">
    <property type="entry name" value="BtrN-like_SPASM_domain_contain"/>
    <property type="match status" value="1"/>
</dbReference>